<dbReference type="InterPro" id="IPR036296">
    <property type="entry name" value="SKP1-like_dim_sf"/>
</dbReference>
<reference evidence="5" key="2">
    <citation type="submission" date="2020-05" db="UniProtKB">
        <authorList>
            <consortium name="EnsemblMetazoa"/>
        </authorList>
    </citation>
    <scope>IDENTIFICATION</scope>
    <source>
        <strain evidence="5">Indian</strain>
    </source>
</reference>
<feature type="domain" description="SKP1 component dimerisation" evidence="3">
    <location>
        <begin position="112"/>
        <end position="151"/>
    </location>
</feature>
<evidence type="ECO:0000313" key="5">
    <source>
        <dbReference type="EnsemblMetazoa" id="ASTEI09386-PA"/>
    </source>
</evidence>
<protein>
    <recommendedName>
        <fullName evidence="7">SKP1 component POZ domain-containing protein</fullName>
    </recommendedName>
</protein>
<dbReference type="Pfam" id="PF03931">
    <property type="entry name" value="Skp1_POZ"/>
    <property type="match status" value="1"/>
</dbReference>
<dbReference type="Pfam" id="PF01466">
    <property type="entry name" value="Skp1"/>
    <property type="match status" value="1"/>
</dbReference>
<evidence type="ECO:0000259" key="4">
    <source>
        <dbReference type="Pfam" id="PF03931"/>
    </source>
</evidence>
<dbReference type="PANTHER" id="PTHR11165">
    <property type="entry name" value="SKP1"/>
    <property type="match status" value="1"/>
</dbReference>
<evidence type="ECO:0008006" key="7">
    <source>
        <dbReference type="Google" id="ProtNLM"/>
    </source>
</evidence>
<sequence length="393" mass="43632">MPTIRLQSSDGEIFDTDVQIAKCSGTIKTMLEDLGMDEGDDEVVPLPNVNSAILRKVLQWATFHKDDPIPVEDDDSKEKRTDDISSWDADFLKVDQGTLFELILAANYLDIKGLLDVTCKTVANMIKGKTPEEIRKTFNIKNDFTPAEEEQPFRQDSFRFLHDVGKLRVFLGGAECSGVSEDFLPRKWFSMSSSVRPLVSGRKKYTNTMPSIERQPNRMKTFELPIVSTIEGYTLRIMNDMVYPKKMVNPDAKPRILVGYTSAFIENGSVRNPSVAVKINATSSTVGIQASDVPLTGWMAQTANPNIQVAIPKPENSAGGRRPNLSEMNDISTVVTTRVNPTNTALRNGSIATPASIEKLAAYTMITKMPVNCWKKKNVHMMASGLYTSGFFS</sequence>
<feature type="domain" description="SKP1 component POZ" evidence="4">
    <location>
        <begin position="3"/>
        <end position="66"/>
    </location>
</feature>
<dbReference type="GO" id="GO:0006511">
    <property type="term" value="P:ubiquitin-dependent protein catabolic process"/>
    <property type="evidence" value="ECO:0007669"/>
    <property type="project" value="InterPro"/>
</dbReference>
<dbReference type="Proteomes" id="UP000076408">
    <property type="component" value="Unassembled WGS sequence"/>
</dbReference>
<dbReference type="SUPFAM" id="SSF54695">
    <property type="entry name" value="POZ domain"/>
    <property type="match status" value="1"/>
</dbReference>
<dbReference type="AlphaFoldDB" id="A0A182YLQ0"/>
<dbReference type="VEuPathDB" id="VectorBase:ASTE009077"/>
<dbReference type="InterPro" id="IPR016072">
    <property type="entry name" value="Skp1_comp_dimer"/>
</dbReference>
<dbReference type="FunFam" id="3.30.710.10:FF:000018">
    <property type="entry name" value="S-phase kinase-associated protein 1"/>
    <property type="match status" value="1"/>
</dbReference>
<dbReference type="CDD" id="cd18322">
    <property type="entry name" value="BTB_POZ_SKP1"/>
    <property type="match status" value="1"/>
</dbReference>
<keyword evidence="6" id="KW-1185">Reference proteome</keyword>
<dbReference type="STRING" id="30069.A0A182YLQ0"/>
<dbReference type="Gene3D" id="3.30.710.10">
    <property type="entry name" value="Potassium Channel Kv1.1, Chain A"/>
    <property type="match status" value="1"/>
</dbReference>
<dbReference type="EnsemblMetazoa" id="ASTEI09386-RA">
    <property type="protein sequence ID" value="ASTEI09386-PA"/>
    <property type="gene ID" value="ASTEI09386"/>
</dbReference>
<reference evidence="6" key="1">
    <citation type="journal article" date="2014" name="Genome Biol.">
        <title>Genome analysis of a major urban malaria vector mosquito, Anopheles stephensi.</title>
        <authorList>
            <person name="Jiang X."/>
            <person name="Peery A."/>
            <person name="Hall A.B."/>
            <person name="Sharma A."/>
            <person name="Chen X.G."/>
            <person name="Waterhouse R.M."/>
            <person name="Komissarov A."/>
            <person name="Riehle M.M."/>
            <person name="Shouche Y."/>
            <person name="Sharakhova M.V."/>
            <person name="Lawson D."/>
            <person name="Pakpour N."/>
            <person name="Arensburger P."/>
            <person name="Davidson V.L."/>
            <person name="Eiglmeier K."/>
            <person name="Emrich S."/>
            <person name="George P."/>
            <person name="Kennedy R.C."/>
            <person name="Mane S.P."/>
            <person name="Maslen G."/>
            <person name="Oringanje C."/>
            <person name="Qi Y."/>
            <person name="Settlage R."/>
            <person name="Tojo M."/>
            <person name="Tubio J.M."/>
            <person name="Unger M.F."/>
            <person name="Wang B."/>
            <person name="Vernick K.D."/>
            <person name="Ribeiro J.M."/>
            <person name="James A.A."/>
            <person name="Michel K."/>
            <person name="Riehle M.A."/>
            <person name="Luckhart S."/>
            <person name="Sharakhov I.V."/>
            <person name="Tu Z."/>
        </authorList>
    </citation>
    <scope>NUCLEOTIDE SEQUENCE [LARGE SCALE GENOMIC DNA]</scope>
    <source>
        <strain evidence="6">Indian</strain>
    </source>
</reference>
<accession>A0A182YLQ0</accession>
<dbReference type="VEuPathDB" id="VectorBase:ASTEI09386"/>
<proteinExistence type="inferred from homology"/>
<dbReference type="SUPFAM" id="SSF81382">
    <property type="entry name" value="Skp1 dimerisation domain-like"/>
    <property type="match status" value="1"/>
</dbReference>
<evidence type="ECO:0000256" key="1">
    <source>
        <dbReference type="ARBA" id="ARBA00009993"/>
    </source>
</evidence>
<comment type="similarity">
    <text evidence="1">Belongs to the SKP1 family.</text>
</comment>
<evidence type="ECO:0000313" key="6">
    <source>
        <dbReference type="Proteomes" id="UP000076408"/>
    </source>
</evidence>
<dbReference type="InterPro" id="IPR001232">
    <property type="entry name" value="SKP1-like"/>
</dbReference>
<evidence type="ECO:0000259" key="3">
    <source>
        <dbReference type="Pfam" id="PF01466"/>
    </source>
</evidence>
<keyword evidence="2" id="KW-0833">Ubl conjugation pathway</keyword>
<dbReference type="InterPro" id="IPR016073">
    <property type="entry name" value="Skp1_comp_POZ"/>
</dbReference>
<dbReference type="VEuPathDB" id="VectorBase:ASTEI20_034354"/>
<dbReference type="SMART" id="SM00512">
    <property type="entry name" value="Skp1"/>
    <property type="match status" value="1"/>
</dbReference>
<name>A0A182YLQ0_ANOST</name>
<evidence type="ECO:0000256" key="2">
    <source>
        <dbReference type="ARBA" id="ARBA00022786"/>
    </source>
</evidence>
<dbReference type="InterPro" id="IPR011333">
    <property type="entry name" value="SKP1/BTB/POZ_sf"/>
</dbReference>
<organism evidence="5 6">
    <name type="scientific">Anopheles stephensi</name>
    <name type="common">Indo-Pakistan malaria mosquito</name>
    <dbReference type="NCBI Taxonomy" id="30069"/>
    <lineage>
        <taxon>Eukaryota</taxon>
        <taxon>Metazoa</taxon>
        <taxon>Ecdysozoa</taxon>
        <taxon>Arthropoda</taxon>
        <taxon>Hexapoda</taxon>
        <taxon>Insecta</taxon>
        <taxon>Pterygota</taxon>
        <taxon>Neoptera</taxon>
        <taxon>Endopterygota</taxon>
        <taxon>Diptera</taxon>
        <taxon>Nematocera</taxon>
        <taxon>Culicoidea</taxon>
        <taxon>Culicidae</taxon>
        <taxon>Anophelinae</taxon>
        <taxon>Anopheles</taxon>
    </lineage>
</organism>
<dbReference type="InterPro" id="IPR016897">
    <property type="entry name" value="SKP1"/>
</dbReference>